<protein>
    <submittedName>
        <fullName evidence="2">Uncharacterized protein</fullName>
    </submittedName>
</protein>
<keyword evidence="3" id="KW-1185">Reference proteome</keyword>
<comment type="caution">
    <text evidence="2">The sequence shown here is derived from an EMBL/GenBank/DDBJ whole genome shotgun (WGS) entry which is preliminary data.</text>
</comment>
<gene>
    <name evidence="2" type="ORF">BCR34DRAFT_240366</name>
</gene>
<evidence type="ECO:0000313" key="3">
    <source>
        <dbReference type="Proteomes" id="UP000193144"/>
    </source>
</evidence>
<dbReference type="OrthoDB" id="3799281at2759"/>
<dbReference type="AlphaFoldDB" id="A0A1Y1Y6T0"/>
<evidence type="ECO:0000256" key="1">
    <source>
        <dbReference type="SAM" id="MobiDB-lite"/>
    </source>
</evidence>
<evidence type="ECO:0000313" key="2">
    <source>
        <dbReference type="EMBL" id="ORX93284.1"/>
    </source>
</evidence>
<accession>A0A1Y1Y6T0</accession>
<dbReference type="Proteomes" id="UP000193144">
    <property type="component" value="Unassembled WGS sequence"/>
</dbReference>
<dbReference type="Gene3D" id="1.20.1280.50">
    <property type="match status" value="1"/>
</dbReference>
<name>A0A1Y1Y6T0_9PLEO</name>
<dbReference type="EMBL" id="MCFA01000348">
    <property type="protein sequence ID" value="ORX93284.1"/>
    <property type="molecule type" value="Genomic_DNA"/>
</dbReference>
<sequence length="586" mass="65271">MQGAVVSPDPGLQISLFHVFRSCRVTVSSGNNSGQTLQPGTGSAPPNLSKSLGKTSNSMASLLALPNELLCRIISFLKPTVVIHSEEGAGVLLGNDEIAISGLSKPVLMHLAALSDLRSLALVCKRFVHIVEDSMYKSVSLPQHRYGTFTGHYLASRVPFFLRTILRRPELAAKVETLRLWVRRNSLGHDPRFHAAGIQKLSTPPCACINPYEDCIAEARAVVLKQPQFPSMFRVDPKLSYICELQLGALILASLPNLNTLHLSGLPSMGGAFSSYPGFPMYPKLNELATALQGSRLEYLELYSGDGLVQFQIPNLKTVAGSVWTLRPGQFGTHMENCTDLHVRSCSRDIYTVPQPLRNLQLLLRKLPSIRSLVFEPEPGTIPLSGPIRTRLGYDIDHTQEIRADIPDDLEQPQSRLNFYPPAMLFHIPEPTGSFTEFLTTLELVEDRLEELQLPDNWFSSTGKIARPIQSLKNLRVLRSLAVPKIAVISFHYQCGDERDTTSTPGSLLPDSLEQLRIYQADLATCEWVEEAFWARKELRRMRDVALCFRDDFLVAPIPEGFKREARIAGVKLTIRWQGKAVEVIE</sequence>
<feature type="region of interest" description="Disordered" evidence="1">
    <location>
        <begin position="31"/>
        <end position="51"/>
    </location>
</feature>
<reference evidence="2 3" key="1">
    <citation type="submission" date="2016-07" db="EMBL/GenBank/DDBJ databases">
        <title>Pervasive Adenine N6-methylation of Active Genes in Fungi.</title>
        <authorList>
            <consortium name="DOE Joint Genome Institute"/>
            <person name="Mondo S.J."/>
            <person name="Dannebaum R.O."/>
            <person name="Kuo R.C."/>
            <person name="Labutti K."/>
            <person name="Haridas S."/>
            <person name="Kuo A."/>
            <person name="Salamov A."/>
            <person name="Ahrendt S.R."/>
            <person name="Lipzen A."/>
            <person name="Sullivan W."/>
            <person name="Andreopoulos W.B."/>
            <person name="Clum A."/>
            <person name="Lindquist E."/>
            <person name="Daum C."/>
            <person name="Ramamoorthy G.K."/>
            <person name="Gryganskyi A."/>
            <person name="Culley D."/>
            <person name="Magnuson J.K."/>
            <person name="James T.Y."/>
            <person name="O'Malley M.A."/>
            <person name="Stajich J.E."/>
            <person name="Spatafora J.W."/>
            <person name="Visel A."/>
            <person name="Grigoriev I.V."/>
        </authorList>
    </citation>
    <scope>NUCLEOTIDE SEQUENCE [LARGE SCALE GENOMIC DNA]</scope>
    <source>
        <strain evidence="2 3">CBS 115471</strain>
    </source>
</reference>
<organism evidence="2 3">
    <name type="scientific">Clohesyomyces aquaticus</name>
    <dbReference type="NCBI Taxonomy" id="1231657"/>
    <lineage>
        <taxon>Eukaryota</taxon>
        <taxon>Fungi</taxon>
        <taxon>Dikarya</taxon>
        <taxon>Ascomycota</taxon>
        <taxon>Pezizomycotina</taxon>
        <taxon>Dothideomycetes</taxon>
        <taxon>Pleosporomycetidae</taxon>
        <taxon>Pleosporales</taxon>
        <taxon>Lindgomycetaceae</taxon>
        <taxon>Clohesyomyces</taxon>
    </lineage>
</organism>
<proteinExistence type="predicted"/>